<accession>A0A8H6SJL6</accession>
<proteinExistence type="predicted"/>
<protein>
    <submittedName>
        <fullName evidence="1">ABM domain-containing protein</fullName>
    </submittedName>
</protein>
<gene>
    <name evidence="1" type="ORF">MIND_00900300</name>
</gene>
<dbReference type="Gene3D" id="3.30.70.100">
    <property type="match status" value="2"/>
</dbReference>
<evidence type="ECO:0000313" key="1">
    <source>
        <dbReference type="EMBL" id="KAF7299502.1"/>
    </source>
</evidence>
<reference evidence="1" key="1">
    <citation type="submission" date="2020-05" db="EMBL/GenBank/DDBJ databases">
        <title>Mycena genomes resolve the evolution of fungal bioluminescence.</title>
        <authorList>
            <person name="Tsai I.J."/>
        </authorList>
    </citation>
    <scope>NUCLEOTIDE SEQUENCE</scope>
    <source>
        <strain evidence="1">171206Taipei</strain>
    </source>
</reference>
<dbReference type="RefSeq" id="XP_037218890.1">
    <property type="nucleotide sequence ID" value="XM_037365648.1"/>
</dbReference>
<evidence type="ECO:0000313" key="2">
    <source>
        <dbReference type="Proteomes" id="UP000636479"/>
    </source>
</evidence>
<organism evidence="1 2">
    <name type="scientific">Mycena indigotica</name>
    <dbReference type="NCBI Taxonomy" id="2126181"/>
    <lineage>
        <taxon>Eukaryota</taxon>
        <taxon>Fungi</taxon>
        <taxon>Dikarya</taxon>
        <taxon>Basidiomycota</taxon>
        <taxon>Agaricomycotina</taxon>
        <taxon>Agaricomycetes</taxon>
        <taxon>Agaricomycetidae</taxon>
        <taxon>Agaricales</taxon>
        <taxon>Marasmiineae</taxon>
        <taxon>Mycenaceae</taxon>
        <taxon>Mycena</taxon>
    </lineage>
</organism>
<dbReference type="OrthoDB" id="3227035at2759"/>
<dbReference type="SUPFAM" id="SSF54909">
    <property type="entry name" value="Dimeric alpha+beta barrel"/>
    <property type="match status" value="2"/>
</dbReference>
<dbReference type="InterPro" id="IPR011008">
    <property type="entry name" value="Dimeric_a/b-barrel"/>
</dbReference>
<dbReference type="AlphaFoldDB" id="A0A8H6SJL6"/>
<dbReference type="EMBL" id="JACAZF010000007">
    <property type="protein sequence ID" value="KAF7299502.1"/>
    <property type="molecule type" value="Genomic_DNA"/>
</dbReference>
<comment type="caution">
    <text evidence="1">The sequence shown here is derived from an EMBL/GenBank/DDBJ whole genome shotgun (WGS) entry which is preliminary data.</text>
</comment>
<dbReference type="Proteomes" id="UP000636479">
    <property type="component" value="Unassembled WGS sequence"/>
</dbReference>
<name>A0A8H6SJL6_9AGAR</name>
<dbReference type="GeneID" id="59348164"/>
<sequence length="211" mass="22548">MSPNCLVSLALSVPLIAKSDKHDDVVAFLKKGAELVVSGEPETIQWYGVKFTDSDTFAVIDAFRNDAGREAHLAGQVAGALNANAATLLASDPQIAKAAIIANKVDPLKPATIGVRVLLTPKPGQTNALRDFLAGDAERALVEEEDFMPLWYAVEFPADKFAIIEFFEDEAARGKHLAGKVRAALFANADKLLGAAPEIARFEVIASSVKF</sequence>
<keyword evidence="2" id="KW-1185">Reference proteome</keyword>